<organism evidence="1">
    <name type="scientific">marine sediment metagenome</name>
    <dbReference type="NCBI Taxonomy" id="412755"/>
    <lineage>
        <taxon>unclassified sequences</taxon>
        <taxon>metagenomes</taxon>
        <taxon>ecological metagenomes</taxon>
    </lineage>
</organism>
<protein>
    <recommendedName>
        <fullName evidence="2">DHHA1 domain-containing protein</fullName>
    </recommendedName>
</protein>
<accession>X0Y1G6</accession>
<comment type="caution">
    <text evidence="1">The sequence shown here is derived from an EMBL/GenBank/DDBJ whole genome shotgun (WGS) entry which is preliminary data.</text>
</comment>
<reference evidence="1" key="1">
    <citation type="journal article" date="2014" name="Front. Microbiol.">
        <title>High frequency of phylogenetically diverse reductive dehalogenase-homologous genes in deep subseafloor sedimentary metagenomes.</title>
        <authorList>
            <person name="Kawai M."/>
            <person name="Futagami T."/>
            <person name="Toyoda A."/>
            <person name="Takaki Y."/>
            <person name="Nishi S."/>
            <person name="Hori S."/>
            <person name="Arai W."/>
            <person name="Tsubouchi T."/>
            <person name="Morono Y."/>
            <person name="Uchiyama I."/>
            <person name="Ito T."/>
            <person name="Fujiyama A."/>
            <person name="Inagaki F."/>
            <person name="Takami H."/>
        </authorList>
    </citation>
    <scope>NUCLEOTIDE SEQUENCE</scope>
    <source>
        <strain evidence="1">Expedition CK06-06</strain>
    </source>
</reference>
<name>X0Y1G6_9ZZZZ</name>
<dbReference type="AlphaFoldDB" id="X0Y1G6"/>
<gene>
    <name evidence="1" type="ORF">S01H1_81356</name>
</gene>
<dbReference type="EMBL" id="BARS01055046">
    <property type="protein sequence ID" value="GAG42593.1"/>
    <property type="molecule type" value="Genomic_DNA"/>
</dbReference>
<feature type="non-terminal residue" evidence="1">
    <location>
        <position position="1"/>
    </location>
</feature>
<proteinExistence type="predicted"/>
<feature type="non-terminal residue" evidence="1">
    <location>
        <position position="210"/>
    </location>
</feature>
<evidence type="ECO:0008006" key="2">
    <source>
        <dbReference type="Google" id="ProtNLM"/>
    </source>
</evidence>
<evidence type="ECO:0000313" key="1">
    <source>
        <dbReference type="EMBL" id="GAG42593.1"/>
    </source>
</evidence>
<sequence>ARLINPIENVEQIPALSGLADRIDLANPKTIQDYVQIAKKQGYSKELLHDISIVIDFVSAKIRFMEVREYIEAIFGEPREKQKKLVELLAPHIRKLDEKGLAISKANAETEKIKKTTLQTIDIDHTFPGFGFYPKPGMCVGMIHDNLQKEKAISNLVSIGIMNTAVTMRATDEANFSVHELINFLNKELPHAFVEGGGHKNAGSINFLPN</sequence>